<sequence length="148" mass="16522">MSRKNMRLRTHAWRDTWPKQEAPYSNSPSGQSKKLGELTIGTLTLWPHSCLLPIKEAILLPIHVQANPSVAEDSTCNTIEATKRMIKNGRIILQNISEQTLYPKILNKRTNPGASCLFHPDRGAPVQAILHRALSSLSWAFRSPVCAS</sequence>
<evidence type="ECO:0000313" key="2">
    <source>
        <dbReference type="Proteomes" id="UP000288805"/>
    </source>
</evidence>
<name>A0A438GWY7_VITVI</name>
<gene>
    <name evidence="1" type="ORF">CK203_047521</name>
</gene>
<accession>A0A438GWY7</accession>
<organism evidence="1 2">
    <name type="scientific">Vitis vinifera</name>
    <name type="common">Grape</name>
    <dbReference type="NCBI Taxonomy" id="29760"/>
    <lineage>
        <taxon>Eukaryota</taxon>
        <taxon>Viridiplantae</taxon>
        <taxon>Streptophyta</taxon>
        <taxon>Embryophyta</taxon>
        <taxon>Tracheophyta</taxon>
        <taxon>Spermatophyta</taxon>
        <taxon>Magnoliopsida</taxon>
        <taxon>eudicotyledons</taxon>
        <taxon>Gunneridae</taxon>
        <taxon>Pentapetalae</taxon>
        <taxon>rosids</taxon>
        <taxon>Vitales</taxon>
        <taxon>Vitaceae</taxon>
        <taxon>Viteae</taxon>
        <taxon>Vitis</taxon>
    </lineage>
</organism>
<comment type="caution">
    <text evidence="1">The sequence shown here is derived from an EMBL/GenBank/DDBJ whole genome shotgun (WGS) entry which is preliminary data.</text>
</comment>
<proteinExistence type="predicted"/>
<dbReference type="AlphaFoldDB" id="A0A438GWY7"/>
<reference evidence="1 2" key="1">
    <citation type="journal article" date="2018" name="PLoS Genet.">
        <title>Population sequencing reveals clonal diversity and ancestral inbreeding in the grapevine cultivar Chardonnay.</title>
        <authorList>
            <person name="Roach M.J."/>
            <person name="Johnson D.L."/>
            <person name="Bohlmann J."/>
            <person name="van Vuuren H.J."/>
            <person name="Jones S.J."/>
            <person name="Pretorius I.S."/>
            <person name="Schmidt S.A."/>
            <person name="Borneman A.R."/>
        </authorList>
    </citation>
    <scope>NUCLEOTIDE SEQUENCE [LARGE SCALE GENOMIC DNA]</scope>
    <source>
        <strain evidence="2">cv. Chardonnay</strain>
        <tissue evidence="1">Leaf</tissue>
    </source>
</reference>
<evidence type="ECO:0000313" key="1">
    <source>
        <dbReference type="EMBL" id="RVW76720.1"/>
    </source>
</evidence>
<protein>
    <submittedName>
        <fullName evidence="1">Uncharacterized protein</fullName>
    </submittedName>
</protein>
<dbReference type="Proteomes" id="UP000288805">
    <property type="component" value="Unassembled WGS sequence"/>
</dbReference>
<dbReference type="EMBL" id="QGNW01000324">
    <property type="protein sequence ID" value="RVW76720.1"/>
    <property type="molecule type" value="Genomic_DNA"/>
</dbReference>